<name>A0A183UXR5_TOXCA</name>
<reference evidence="3" key="1">
    <citation type="submission" date="2016-06" db="UniProtKB">
        <authorList>
            <consortium name="WormBaseParasite"/>
        </authorList>
    </citation>
    <scope>IDENTIFICATION</scope>
</reference>
<dbReference type="WBParaSite" id="TCNE_0001328501-mRNA-1">
    <property type="protein sequence ID" value="TCNE_0001328501-mRNA-1"/>
    <property type="gene ID" value="TCNE_0001328501"/>
</dbReference>
<sequence>MECFEFVAVNSTGVASGLNSVLRLSSAAPKIGAGFNRDSLEFTGSRALMRYLRVTRNSCGCGLRNVINGGGIRGLNVLQPCVDCEIGELLRRKTLAHASMPTVNWFTWRCSRRLVMRRSA</sequence>
<evidence type="ECO:0000313" key="3">
    <source>
        <dbReference type="WBParaSite" id="TCNE_0001328501-mRNA-1"/>
    </source>
</evidence>
<organism evidence="2 3">
    <name type="scientific">Toxocara canis</name>
    <name type="common">Canine roundworm</name>
    <dbReference type="NCBI Taxonomy" id="6265"/>
    <lineage>
        <taxon>Eukaryota</taxon>
        <taxon>Metazoa</taxon>
        <taxon>Ecdysozoa</taxon>
        <taxon>Nematoda</taxon>
        <taxon>Chromadorea</taxon>
        <taxon>Rhabditida</taxon>
        <taxon>Spirurina</taxon>
        <taxon>Ascaridomorpha</taxon>
        <taxon>Ascaridoidea</taxon>
        <taxon>Toxocaridae</taxon>
        <taxon>Toxocara</taxon>
    </lineage>
</organism>
<reference evidence="1 2" key="2">
    <citation type="submission" date="2018-11" db="EMBL/GenBank/DDBJ databases">
        <authorList>
            <consortium name="Pathogen Informatics"/>
        </authorList>
    </citation>
    <scope>NUCLEOTIDE SEQUENCE [LARGE SCALE GENOMIC DNA]</scope>
</reference>
<evidence type="ECO:0000313" key="1">
    <source>
        <dbReference type="EMBL" id="VDM44606.1"/>
    </source>
</evidence>
<evidence type="ECO:0000313" key="2">
    <source>
        <dbReference type="Proteomes" id="UP000050794"/>
    </source>
</evidence>
<proteinExistence type="predicted"/>
<gene>
    <name evidence="1" type="ORF">TCNE_LOCUS13285</name>
</gene>
<accession>A0A183UXR5</accession>
<protein>
    <submittedName>
        <fullName evidence="1 3">Uncharacterized protein</fullName>
    </submittedName>
</protein>
<keyword evidence="2" id="KW-1185">Reference proteome</keyword>
<dbReference type="AlphaFoldDB" id="A0A183UXR5"/>
<dbReference type="Proteomes" id="UP000050794">
    <property type="component" value="Unassembled WGS sequence"/>
</dbReference>
<dbReference type="EMBL" id="UYWY01021654">
    <property type="protein sequence ID" value="VDM44606.1"/>
    <property type="molecule type" value="Genomic_DNA"/>
</dbReference>